<dbReference type="EMBL" id="CP065321">
    <property type="protein sequence ID" value="QQR31984.1"/>
    <property type="molecule type" value="Genomic_DNA"/>
</dbReference>
<dbReference type="Proteomes" id="UP000196710">
    <property type="component" value="Chromosome"/>
</dbReference>
<name>A0A1Z2XWF6_9FIRM</name>
<dbReference type="KEGG" id="amur:ADH66_13055"/>
<evidence type="ECO:0000256" key="1">
    <source>
        <dbReference type="ARBA" id="ARBA00022603"/>
    </source>
</evidence>
<dbReference type="Pfam" id="PF02086">
    <property type="entry name" value="MethyltransfD12"/>
    <property type="match status" value="1"/>
</dbReference>
<dbReference type="SUPFAM" id="SSF53335">
    <property type="entry name" value="S-adenosyl-L-methionine-dependent methyltransferases"/>
    <property type="match status" value="1"/>
</dbReference>
<evidence type="ECO:0000256" key="3">
    <source>
        <dbReference type="ARBA" id="ARBA00022691"/>
    </source>
</evidence>
<evidence type="ECO:0000313" key="7">
    <source>
        <dbReference type="Proteomes" id="UP000196710"/>
    </source>
</evidence>
<accession>A0A1Z2XWF6</accession>
<dbReference type="EMBL" id="CP021422">
    <property type="protein sequence ID" value="ASB42760.1"/>
    <property type="molecule type" value="Genomic_DNA"/>
</dbReference>
<evidence type="ECO:0000313" key="6">
    <source>
        <dbReference type="EMBL" id="QQR31984.1"/>
    </source>
</evidence>
<gene>
    <name evidence="5" type="ORF">ADH66_13055</name>
    <name evidence="6" type="ORF">I5Q82_03385</name>
</gene>
<feature type="binding site" evidence="4">
    <location>
        <position position="51"/>
    </location>
    <ligand>
        <name>S-adenosyl-L-methionine</name>
        <dbReference type="ChEBI" id="CHEBI:59789"/>
    </ligand>
</feature>
<dbReference type="GO" id="GO:0009307">
    <property type="term" value="P:DNA restriction-modification system"/>
    <property type="evidence" value="ECO:0007669"/>
    <property type="project" value="InterPro"/>
</dbReference>
<dbReference type="AlphaFoldDB" id="A0A1Z2XWF6"/>
<keyword evidence="3" id="KW-0949">S-adenosyl-L-methionine</keyword>
<evidence type="ECO:0000313" key="5">
    <source>
        <dbReference type="EMBL" id="ASB42760.1"/>
    </source>
</evidence>
<dbReference type="PANTHER" id="PTHR30481:SF4">
    <property type="entry name" value="SITE-SPECIFIC DNA-METHYLTRANSFERASE (ADENINE-SPECIFIC)"/>
    <property type="match status" value="1"/>
</dbReference>
<dbReference type="Gene3D" id="3.40.50.150">
    <property type="entry name" value="Vaccinia Virus protein VP39"/>
    <property type="match status" value="2"/>
</dbReference>
<dbReference type="PRINTS" id="PR00505">
    <property type="entry name" value="D12N6MTFRASE"/>
</dbReference>
<organism evidence="6 8">
    <name type="scientific">Acutalibacter muris</name>
    <dbReference type="NCBI Taxonomy" id="1796620"/>
    <lineage>
        <taxon>Bacteria</taxon>
        <taxon>Bacillati</taxon>
        <taxon>Bacillota</taxon>
        <taxon>Clostridia</taxon>
        <taxon>Eubacteriales</taxon>
        <taxon>Acutalibacteraceae</taxon>
        <taxon>Acutalibacter</taxon>
    </lineage>
</organism>
<dbReference type="REBASE" id="205267">
    <property type="entry name" value="M.AmuKB18ORF13055P"/>
</dbReference>
<dbReference type="GO" id="GO:0006298">
    <property type="term" value="P:mismatch repair"/>
    <property type="evidence" value="ECO:0007669"/>
    <property type="project" value="TreeGrafter"/>
</dbReference>
<dbReference type="GO" id="GO:0032259">
    <property type="term" value="P:methylation"/>
    <property type="evidence" value="ECO:0007669"/>
    <property type="project" value="UniProtKB-KW"/>
</dbReference>
<evidence type="ECO:0000256" key="2">
    <source>
        <dbReference type="ARBA" id="ARBA00022679"/>
    </source>
</evidence>
<dbReference type="Proteomes" id="UP000596035">
    <property type="component" value="Chromosome"/>
</dbReference>
<evidence type="ECO:0000256" key="4">
    <source>
        <dbReference type="PIRSR" id="PIRSR000398-1"/>
    </source>
</evidence>
<keyword evidence="7" id="KW-1185">Reference proteome</keyword>
<reference evidence="7" key="2">
    <citation type="submission" date="2017-05" db="EMBL/GenBank/DDBJ databases">
        <title>Improved OligoMM genomes.</title>
        <authorList>
            <person name="Garzetti D."/>
        </authorList>
    </citation>
    <scope>NUCLEOTIDE SEQUENCE [LARGE SCALE GENOMIC DNA]</scope>
    <source>
        <strain evidence="7">KB18</strain>
    </source>
</reference>
<sequence>MPWVGGKQALCRSIISRFPADFRERTYVEVFGGGASVLLNKERSVKEVYNDFNSNLVNLFRMVREHPKELQAALRYILNSREDFDTVKARLAQGHNKDPVLWARDFFQLIKQSYGGGGTSFGGSPRSTWAAFPLIDAVAERFQYVVVEHMSYERLIKTHDSDETIFYLDPPYVLTEDYYGNLFGFKDHMLLADILLGTKALWLLSYNDCDTIRALYSVPGIYIEKIERINNMAQRYDPGNMYQELLISNYDTSLVVPDQISLTGFAPVERNYIWK</sequence>
<evidence type="ECO:0000313" key="8">
    <source>
        <dbReference type="Proteomes" id="UP000596035"/>
    </source>
</evidence>
<dbReference type="GO" id="GO:1904047">
    <property type="term" value="F:S-adenosyl-L-methionine binding"/>
    <property type="evidence" value="ECO:0007669"/>
    <property type="project" value="TreeGrafter"/>
</dbReference>
<keyword evidence="2" id="KW-0808">Transferase</keyword>
<protein>
    <submittedName>
        <fullName evidence="6">DNA adenine methylase</fullName>
    </submittedName>
</protein>
<keyword evidence="1 6" id="KW-0489">Methyltransferase</keyword>
<proteinExistence type="predicted"/>
<dbReference type="InterPro" id="IPR012327">
    <property type="entry name" value="MeTrfase_D12"/>
</dbReference>
<dbReference type="GO" id="GO:0043565">
    <property type="term" value="F:sequence-specific DNA binding"/>
    <property type="evidence" value="ECO:0007669"/>
    <property type="project" value="TreeGrafter"/>
</dbReference>
<reference evidence="5" key="1">
    <citation type="journal article" date="2017" name="Genome Announc.">
        <title>High-Quality Whole-Genome Sequences of the Oligo-Mouse-Microbiota Bacterial Community.</title>
        <authorList>
            <person name="Garzetti D."/>
            <person name="Brugiroux S."/>
            <person name="Bunk B."/>
            <person name="Pukall R."/>
            <person name="McCoy K.D."/>
            <person name="Macpherson A.J."/>
            <person name="Stecher B."/>
        </authorList>
    </citation>
    <scope>NUCLEOTIDE SEQUENCE</scope>
    <source>
        <strain evidence="5">KB18</strain>
    </source>
</reference>
<feature type="binding site" evidence="4">
    <location>
        <position position="3"/>
    </location>
    <ligand>
        <name>S-adenosyl-L-methionine</name>
        <dbReference type="ChEBI" id="CHEBI:59789"/>
    </ligand>
</feature>
<dbReference type="REBASE" id="458916">
    <property type="entry name" value="M.AmusKB18ORF3385P"/>
</dbReference>
<dbReference type="GO" id="GO:0009007">
    <property type="term" value="F:site-specific DNA-methyltransferase (adenine-specific) activity"/>
    <property type="evidence" value="ECO:0007669"/>
    <property type="project" value="UniProtKB-EC"/>
</dbReference>
<dbReference type="PANTHER" id="PTHR30481">
    <property type="entry name" value="DNA ADENINE METHYLASE"/>
    <property type="match status" value="1"/>
</dbReference>
<reference evidence="6 8" key="3">
    <citation type="submission" date="2020-11" db="EMBL/GenBank/DDBJ databases">
        <title>Closed and high quality bacterial genomes of the OMM12 community.</title>
        <authorList>
            <person name="Marbouty M."/>
            <person name="Lamy-Besnier Q."/>
            <person name="Debarbieux L."/>
            <person name="Koszul R."/>
        </authorList>
    </citation>
    <scope>NUCLEOTIDE SEQUENCE [LARGE SCALE GENOMIC DNA]</scope>
    <source>
        <strain evidence="6 8">KB18</strain>
    </source>
</reference>
<feature type="binding site" evidence="4">
    <location>
        <position position="169"/>
    </location>
    <ligand>
        <name>S-adenosyl-L-methionine</name>
        <dbReference type="ChEBI" id="CHEBI:59789"/>
    </ligand>
</feature>
<feature type="binding site" evidence="4">
    <location>
        <position position="7"/>
    </location>
    <ligand>
        <name>S-adenosyl-L-methionine</name>
        <dbReference type="ChEBI" id="CHEBI:59789"/>
    </ligand>
</feature>
<dbReference type="PIRSF" id="PIRSF000398">
    <property type="entry name" value="M_m6A_EcoRV"/>
    <property type="match status" value="1"/>
</dbReference>
<dbReference type="InterPro" id="IPR029063">
    <property type="entry name" value="SAM-dependent_MTases_sf"/>
</dbReference>
<dbReference type="InterPro" id="IPR012263">
    <property type="entry name" value="M_m6A_EcoRV"/>
</dbReference>